<keyword evidence="4" id="KW-0963">Cytoplasm</keyword>
<feature type="compositionally biased region" description="Polar residues" evidence="8">
    <location>
        <begin position="270"/>
        <end position="288"/>
    </location>
</feature>
<dbReference type="SMART" id="SM00666">
    <property type="entry name" value="PB1"/>
    <property type="match status" value="1"/>
</dbReference>
<dbReference type="PROSITE" id="PS50005">
    <property type="entry name" value="TPR"/>
    <property type="match status" value="1"/>
</dbReference>
<keyword evidence="6 7" id="KW-0802">TPR repeat</keyword>
<dbReference type="SUPFAM" id="SSF48452">
    <property type="entry name" value="TPR-like"/>
    <property type="match status" value="1"/>
</dbReference>
<dbReference type="Pfam" id="PF00564">
    <property type="entry name" value="PB1"/>
    <property type="match status" value="1"/>
</dbReference>
<dbReference type="InterPro" id="IPR051864">
    <property type="entry name" value="NCF2_NOXA1"/>
</dbReference>
<dbReference type="PANTHER" id="PTHR15175:SF0">
    <property type="entry name" value="SH3 DOMAIN-CONTAINING PROTEIN C23A1.17"/>
    <property type="match status" value="1"/>
</dbReference>
<dbReference type="Pfam" id="PF13181">
    <property type="entry name" value="TPR_8"/>
    <property type="match status" value="1"/>
</dbReference>
<feature type="compositionally biased region" description="Polar residues" evidence="8">
    <location>
        <begin position="298"/>
        <end position="310"/>
    </location>
</feature>
<evidence type="ECO:0000256" key="3">
    <source>
        <dbReference type="ARBA" id="ARBA00022443"/>
    </source>
</evidence>
<dbReference type="SUPFAM" id="SSF54277">
    <property type="entry name" value="CAD &amp; PB1 domains"/>
    <property type="match status" value="1"/>
</dbReference>
<dbReference type="OrthoDB" id="9450131at2759"/>
<evidence type="ECO:0000313" key="10">
    <source>
        <dbReference type="EMBL" id="KAF9783723.1"/>
    </source>
</evidence>
<evidence type="ECO:0000256" key="8">
    <source>
        <dbReference type="SAM" id="MobiDB-lite"/>
    </source>
</evidence>
<protein>
    <submittedName>
        <fullName evidence="10">NADPH oxidase regulator NoxR</fullName>
    </submittedName>
</protein>
<name>A0A9P6HCC0_9AGAM</name>
<feature type="compositionally biased region" description="Pro residues" evidence="8">
    <location>
        <begin position="380"/>
        <end position="396"/>
    </location>
</feature>
<evidence type="ECO:0000256" key="1">
    <source>
        <dbReference type="ARBA" id="ARBA00004496"/>
    </source>
</evidence>
<dbReference type="InterPro" id="IPR000270">
    <property type="entry name" value="PB1_dom"/>
</dbReference>
<dbReference type="AlphaFoldDB" id="A0A9P6HCC0"/>
<comment type="subcellular location">
    <subcellularLocation>
        <location evidence="1">Cytoplasm</location>
    </subcellularLocation>
</comment>
<evidence type="ECO:0000256" key="5">
    <source>
        <dbReference type="ARBA" id="ARBA00022737"/>
    </source>
</evidence>
<dbReference type="InterPro" id="IPR011990">
    <property type="entry name" value="TPR-like_helical_dom_sf"/>
</dbReference>
<evidence type="ECO:0000256" key="6">
    <source>
        <dbReference type="ARBA" id="ARBA00022803"/>
    </source>
</evidence>
<dbReference type="FunFam" id="1.25.40.10:FF:000017">
    <property type="entry name" value="NADPH oxidase regulator NoxR"/>
    <property type="match status" value="1"/>
</dbReference>
<reference evidence="10" key="1">
    <citation type="journal article" date="2020" name="Nat. Commun.">
        <title>Large-scale genome sequencing of mycorrhizal fungi provides insights into the early evolution of symbiotic traits.</title>
        <authorList>
            <person name="Miyauchi S."/>
            <person name="Kiss E."/>
            <person name="Kuo A."/>
            <person name="Drula E."/>
            <person name="Kohler A."/>
            <person name="Sanchez-Garcia M."/>
            <person name="Morin E."/>
            <person name="Andreopoulos B."/>
            <person name="Barry K.W."/>
            <person name="Bonito G."/>
            <person name="Buee M."/>
            <person name="Carver A."/>
            <person name="Chen C."/>
            <person name="Cichocki N."/>
            <person name="Clum A."/>
            <person name="Culley D."/>
            <person name="Crous P.W."/>
            <person name="Fauchery L."/>
            <person name="Girlanda M."/>
            <person name="Hayes R.D."/>
            <person name="Keri Z."/>
            <person name="LaButti K."/>
            <person name="Lipzen A."/>
            <person name="Lombard V."/>
            <person name="Magnuson J."/>
            <person name="Maillard F."/>
            <person name="Murat C."/>
            <person name="Nolan M."/>
            <person name="Ohm R.A."/>
            <person name="Pangilinan J."/>
            <person name="Pereira M.F."/>
            <person name="Perotto S."/>
            <person name="Peter M."/>
            <person name="Pfister S."/>
            <person name="Riley R."/>
            <person name="Sitrit Y."/>
            <person name="Stielow J.B."/>
            <person name="Szollosi G."/>
            <person name="Zifcakova L."/>
            <person name="Stursova M."/>
            <person name="Spatafora J.W."/>
            <person name="Tedersoo L."/>
            <person name="Vaario L.M."/>
            <person name="Yamada A."/>
            <person name="Yan M."/>
            <person name="Wang P."/>
            <person name="Xu J."/>
            <person name="Bruns T."/>
            <person name="Baldrian P."/>
            <person name="Vilgalys R."/>
            <person name="Dunand C."/>
            <person name="Henrissat B."/>
            <person name="Grigoriev I.V."/>
            <person name="Hibbett D."/>
            <person name="Nagy L.G."/>
            <person name="Martin F.M."/>
        </authorList>
    </citation>
    <scope>NUCLEOTIDE SEQUENCE</scope>
    <source>
        <strain evidence="10">UH-Tt-Lm1</strain>
    </source>
</reference>
<feature type="repeat" description="TPR" evidence="7">
    <location>
        <begin position="36"/>
        <end position="69"/>
    </location>
</feature>
<evidence type="ECO:0000259" key="9">
    <source>
        <dbReference type="PROSITE" id="PS51745"/>
    </source>
</evidence>
<dbReference type="Proteomes" id="UP000736335">
    <property type="component" value="Unassembled WGS sequence"/>
</dbReference>
<dbReference type="GO" id="GO:0005737">
    <property type="term" value="C:cytoplasm"/>
    <property type="evidence" value="ECO:0007669"/>
    <property type="project" value="UniProtKB-SubCell"/>
</dbReference>
<dbReference type="InterPro" id="IPR019734">
    <property type="entry name" value="TPR_rpt"/>
</dbReference>
<keyword evidence="5" id="KW-0677">Repeat</keyword>
<dbReference type="PANTHER" id="PTHR15175">
    <property type="entry name" value="NEUTROPHIL CYTOSOLIC FACTOR 2, NEUTROPHIL NADPH OXIDASE FACTOR 2"/>
    <property type="match status" value="1"/>
</dbReference>
<dbReference type="InterPro" id="IPR053793">
    <property type="entry name" value="PB1-like"/>
</dbReference>
<gene>
    <name evidence="10" type="ORF">BJ322DRAFT_875501</name>
</gene>
<sequence length="533" mass="58960">MSLKAELEVWASALAAYDAEKFDEALDLFSRISESSKILTNIGLIYATVGDHETAVKHFQLATDADQYLAVAYFQCGVSNFLLERYDLAHKDFEDSLLYLRGNQAINYEQLGLKFKLYSPEVLFNKGLSLIYLGKYDAGMADLAEASAGKVTAEHGVIDEAIQDRGEGYTVFSIPVGVLYRPSESKLRNTKQKDYLGKARLVASADANDAYTTFTGVTRLKQGVTPKGTFIPEDEANFADSGAQLSRSVTVPAPSNVDQINPVPLKRSKTTISVPVNRNQGLGSETSQPTPPPRTRLNRSMTDAGQNPGIQQDLAAPARGLSLRTPQGRVSPERKSPPSRERMTEFYDDYIDSYRDQPQGAPIRRNNTIATWARNNANPETPPPPSRSPSTRPPPTSFSGASGVRRRGTTVSRQRSTVRRRNVYEEEEEGYGSGDYEDGSNYSEISKIRVKVRFKDEVRGLALTPDVPFADFMGMLSSKFSIPVRRLDVKFKDEDGGQVSLKDEMDYEMALETAKENAHGKAEGKLEVWCAET</sequence>
<keyword evidence="11" id="KW-1185">Reference proteome</keyword>
<proteinExistence type="inferred from homology"/>
<reference evidence="10" key="2">
    <citation type="submission" date="2020-11" db="EMBL/GenBank/DDBJ databases">
        <authorList>
            <consortium name="DOE Joint Genome Institute"/>
            <person name="Kuo A."/>
            <person name="Miyauchi S."/>
            <person name="Kiss E."/>
            <person name="Drula E."/>
            <person name="Kohler A."/>
            <person name="Sanchez-Garcia M."/>
            <person name="Andreopoulos B."/>
            <person name="Barry K.W."/>
            <person name="Bonito G."/>
            <person name="Buee M."/>
            <person name="Carver A."/>
            <person name="Chen C."/>
            <person name="Cichocki N."/>
            <person name="Clum A."/>
            <person name="Culley D."/>
            <person name="Crous P.W."/>
            <person name="Fauchery L."/>
            <person name="Girlanda M."/>
            <person name="Hayes R."/>
            <person name="Keri Z."/>
            <person name="Labutti K."/>
            <person name="Lipzen A."/>
            <person name="Lombard V."/>
            <person name="Magnuson J."/>
            <person name="Maillard F."/>
            <person name="Morin E."/>
            <person name="Murat C."/>
            <person name="Nolan M."/>
            <person name="Ohm R."/>
            <person name="Pangilinan J."/>
            <person name="Pereira M."/>
            <person name="Perotto S."/>
            <person name="Peter M."/>
            <person name="Riley R."/>
            <person name="Sitrit Y."/>
            <person name="Stielow B."/>
            <person name="Szollosi G."/>
            <person name="Zifcakova L."/>
            <person name="Stursova M."/>
            <person name="Spatafora J.W."/>
            <person name="Tedersoo L."/>
            <person name="Vaario L.-M."/>
            <person name="Yamada A."/>
            <person name="Yan M."/>
            <person name="Wang P."/>
            <person name="Xu J."/>
            <person name="Bruns T."/>
            <person name="Baldrian P."/>
            <person name="Vilgalys R."/>
            <person name="Henrissat B."/>
            <person name="Grigoriev I.V."/>
            <person name="Hibbett D."/>
            <person name="Nagy L.G."/>
            <person name="Martin F.M."/>
        </authorList>
    </citation>
    <scope>NUCLEOTIDE SEQUENCE</scope>
    <source>
        <strain evidence="10">UH-Tt-Lm1</strain>
    </source>
</reference>
<feature type="domain" description="PB1" evidence="9">
    <location>
        <begin position="447"/>
        <end position="533"/>
    </location>
</feature>
<feature type="region of interest" description="Disordered" evidence="8">
    <location>
        <begin position="374"/>
        <end position="439"/>
    </location>
</feature>
<evidence type="ECO:0000256" key="4">
    <source>
        <dbReference type="ARBA" id="ARBA00022490"/>
    </source>
</evidence>
<keyword evidence="3" id="KW-0728">SH3 domain</keyword>
<dbReference type="PROSITE" id="PS51745">
    <property type="entry name" value="PB1"/>
    <property type="match status" value="1"/>
</dbReference>
<feature type="compositionally biased region" description="Basic and acidic residues" evidence="8">
    <location>
        <begin position="331"/>
        <end position="342"/>
    </location>
</feature>
<evidence type="ECO:0000256" key="7">
    <source>
        <dbReference type="PROSITE-ProRule" id="PRU00339"/>
    </source>
</evidence>
<dbReference type="Gene3D" id="1.25.40.10">
    <property type="entry name" value="Tetratricopeptide repeat domain"/>
    <property type="match status" value="1"/>
</dbReference>
<dbReference type="Gene3D" id="3.10.20.90">
    <property type="entry name" value="Phosphatidylinositol 3-kinase Catalytic Subunit, Chain A, domain 1"/>
    <property type="match status" value="1"/>
</dbReference>
<feature type="compositionally biased region" description="Acidic residues" evidence="8">
    <location>
        <begin position="425"/>
        <end position="438"/>
    </location>
</feature>
<evidence type="ECO:0000313" key="11">
    <source>
        <dbReference type="Proteomes" id="UP000736335"/>
    </source>
</evidence>
<feature type="region of interest" description="Disordered" evidence="8">
    <location>
        <begin position="249"/>
        <end position="342"/>
    </location>
</feature>
<comment type="similarity">
    <text evidence="2">Belongs to the NCF2/NOXA1 family.</text>
</comment>
<dbReference type="SMART" id="SM00028">
    <property type="entry name" value="TPR"/>
    <property type="match status" value="3"/>
</dbReference>
<organism evidence="10 11">
    <name type="scientific">Thelephora terrestris</name>
    <dbReference type="NCBI Taxonomy" id="56493"/>
    <lineage>
        <taxon>Eukaryota</taxon>
        <taxon>Fungi</taxon>
        <taxon>Dikarya</taxon>
        <taxon>Basidiomycota</taxon>
        <taxon>Agaricomycotina</taxon>
        <taxon>Agaricomycetes</taxon>
        <taxon>Thelephorales</taxon>
        <taxon>Thelephoraceae</taxon>
        <taxon>Thelephora</taxon>
    </lineage>
</organism>
<comment type="caution">
    <text evidence="10">The sequence shown here is derived from an EMBL/GenBank/DDBJ whole genome shotgun (WGS) entry which is preliminary data.</text>
</comment>
<dbReference type="EMBL" id="WIUZ02000009">
    <property type="protein sequence ID" value="KAF9783723.1"/>
    <property type="molecule type" value="Genomic_DNA"/>
</dbReference>
<accession>A0A9P6HCC0</accession>
<evidence type="ECO:0000256" key="2">
    <source>
        <dbReference type="ARBA" id="ARBA00008051"/>
    </source>
</evidence>